<reference evidence="2 3" key="1">
    <citation type="submission" date="2020-02" db="EMBL/GenBank/DDBJ databases">
        <authorList>
            <person name="Ferguson B K."/>
        </authorList>
    </citation>
    <scope>NUCLEOTIDE SEQUENCE [LARGE SCALE GENOMIC DNA]</scope>
</reference>
<feature type="compositionally biased region" description="Polar residues" evidence="1">
    <location>
        <begin position="39"/>
        <end position="49"/>
    </location>
</feature>
<dbReference type="EMBL" id="CADCXU010015839">
    <property type="protein sequence ID" value="CAB0005052.1"/>
    <property type="molecule type" value="Genomic_DNA"/>
</dbReference>
<keyword evidence="3" id="KW-1185">Reference proteome</keyword>
<feature type="non-terminal residue" evidence="2">
    <location>
        <position position="1"/>
    </location>
</feature>
<accession>A0A6H5GNP7</accession>
<organism evidence="2 3">
    <name type="scientific">Nesidiocoris tenuis</name>
    <dbReference type="NCBI Taxonomy" id="355587"/>
    <lineage>
        <taxon>Eukaryota</taxon>
        <taxon>Metazoa</taxon>
        <taxon>Ecdysozoa</taxon>
        <taxon>Arthropoda</taxon>
        <taxon>Hexapoda</taxon>
        <taxon>Insecta</taxon>
        <taxon>Pterygota</taxon>
        <taxon>Neoptera</taxon>
        <taxon>Paraneoptera</taxon>
        <taxon>Hemiptera</taxon>
        <taxon>Heteroptera</taxon>
        <taxon>Panheteroptera</taxon>
        <taxon>Cimicomorpha</taxon>
        <taxon>Miridae</taxon>
        <taxon>Dicyphina</taxon>
        <taxon>Nesidiocoris</taxon>
    </lineage>
</organism>
<feature type="region of interest" description="Disordered" evidence="1">
    <location>
        <begin position="1"/>
        <end position="84"/>
    </location>
</feature>
<proteinExistence type="predicted"/>
<evidence type="ECO:0000313" key="2">
    <source>
        <dbReference type="EMBL" id="CAB0005052.1"/>
    </source>
</evidence>
<protein>
    <submittedName>
        <fullName evidence="2">Uncharacterized protein</fullName>
    </submittedName>
</protein>
<name>A0A6H5GNP7_9HEMI</name>
<dbReference type="AlphaFoldDB" id="A0A6H5GNP7"/>
<evidence type="ECO:0000256" key="1">
    <source>
        <dbReference type="SAM" id="MobiDB-lite"/>
    </source>
</evidence>
<dbReference type="Proteomes" id="UP000479000">
    <property type="component" value="Unassembled WGS sequence"/>
</dbReference>
<evidence type="ECO:0000313" key="3">
    <source>
        <dbReference type="Proteomes" id="UP000479000"/>
    </source>
</evidence>
<gene>
    <name evidence="2" type="ORF">NTEN_LOCUS10529</name>
</gene>
<sequence length="133" mass="14570">TSCGRLSRRGPQNRTFPLPPEVVVQRLELSRRSLPPSGNEASNSGTETATPHPHSGRLTRFPENPGGKKKKKEQLPQPAAPDPRKVPVECCVGRPACHWCLLAWSHGHVPPMGASNSAEDREWINFGLALLIK</sequence>
<feature type="compositionally biased region" description="Polar residues" evidence="1">
    <location>
        <begin position="1"/>
        <end position="15"/>
    </location>
</feature>